<dbReference type="InterPro" id="IPR036761">
    <property type="entry name" value="TTHA0802/YceI-like_sf"/>
</dbReference>
<dbReference type="SUPFAM" id="SSF101874">
    <property type="entry name" value="YceI-like"/>
    <property type="match status" value="1"/>
</dbReference>
<evidence type="ECO:0000259" key="1">
    <source>
        <dbReference type="SMART" id="SM00867"/>
    </source>
</evidence>
<reference evidence="2 3" key="1">
    <citation type="submission" date="2019-12" db="EMBL/GenBank/DDBJ databases">
        <title>Complete genome sequence of Algicella marina strain 9Alg 56(T) isolated from the red alga Tichocarpus crinitus.</title>
        <authorList>
            <person name="Kim S.-G."/>
            <person name="Nedashkovskaya O.I."/>
        </authorList>
    </citation>
    <scope>NUCLEOTIDE SEQUENCE [LARGE SCALE GENOMIC DNA]</scope>
    <source>
        <strain evidence="2 3">9Alg 56</strain>
    </source>
</reference>
<dbReference type="AlphaFoldDB" id="A0A6P1T6J1"/>
<keyword evidence="3" id="KW-1185">Reference proteome</keyword>
<feature type="domain" description="Lipid/polyisoprenoid-binding YceI-like" evidence="1">
    <location>
        <begin position="61"/>
        <end position="226"/>
    </location>
</feature>
<name>A0A6P1T6J1_9RHOB</name>
<dbReference type="Pfam" id="PF04264">
    <property type="entry name" value="YceI"/>
    <property type="match status" value="1"/>
</dbReference>
<evidence type="ECO:0000313" key="2">
    <source>
        <dbReference type="EMBL" id="QHQ37106.1"/>
    </source>
</evidence>
<dbReference type="PANTHER" id="PTHR34406">
    <property type="entry name" value="PROTEIN YCEI"/>
    <property type="match status" value="1"/>
</dbReference>
<dbReference type="EMBL" id="CP046620">
    <property type="protein sequence ID" value="QHQ37106.1"/>
    <property type="molecule type" value="Genomic_DNA"/>
</dbReference>
<organism evidence="2 3">
    <name type="scientific">Algicella marina</name>
    <dbReference type="NCBI Taxonomy" id="2683284"/>
    <lineage>
        <taxon>Bacteria</taxon>
        <taxon>Pseudomonadati</taxon>
        <taxon>Pseudomonadota</taxon>
        <taxon>Alphaproteobacteria</taxon>
        <taxon>Rhodobacterales</taxon>
        <taxon>Paracoccaceae</taxon>
        <taxon>Algicella</taxon>
    </lineage>
</organism>
<evidence type="ECO:0000313" key="3">
    <source>
        <dbReference type="Proteomes" id="UP000464495"/>
    </source>
</evidence>
<sequence>MLFDSILFIFAKQFVRHDPPSLFRGLSYLCSHMQQTEHPMLKSLALAASLALSPLAAVAAPWALDKAHTQIQFSVEHFGFSTTYGIFHDFDAEIDFDPEDISATSVNFSIDATSVDTFWEARDKHVNSPDLLGTEEHPTITFVSTEVEQTGETTAKVTGDLTIREVTQSVTFDATLNKLGPSPFNPDQQIAGFTLTGEIDRTEFGVSYGAPAVGAIIPITVNLEMSPAS</sequence>
<accession>A0A6P1T6J1</accession>
<proteinExistence type="predicted"/>
<dbReference type="Gene3D" id="2.40.128.110">
    <property type="entry name" value="Lipid/polyisoprenoid-binding, YceI-like"/>
    <property type="match status" value="1"/>
</dbReference>
<protein>
    <recommendedName>
        <fullName evidence="1">Lipid/polyisoprenoid-binding YceI-like domain-containing protein</fullName>
    </recommendedName>
</protein>
<dbReference type="KEGG" id="amaq:GO499_18930"/>
<dbReference type="PANTHER" id="PTHR34406:SF1">
    <property type="entry name" value="PROTEIN YCEI"/>
    <property type="match status" value="1"/>
</dbReference>
<gene>
    <name evidence="2" type="ORF">GO499_18930</name>
</gene>
<dbReference type="InterPro" id="IPR007372">
    <property type="entry name" value="Lipid/polyisoprenoid-bd_YceI"/>
</dbReference>
<dbReference type="Proteomes" id="UP000464495">
    <property type="component" value="Chromosome"/>
</dbReference>
<dbReference type="SMART" id="SM00867">
    <property type="entry name" value="YceI"/>
    <property type="match status" value="1"/>
</dbReference>